<feature type="compositionally biased region" description="Low complexity" evidence="6">
    <location>
        <begin position="1616"/>
        <end position="1654"/>
    </location>
</feature>
<sequence>MLYEHTTDISSSRGAAVRYLVAAATKNTLQTTLQTLEKIATQSVELHRFIVMAAVSAMWKSPQNEDKCILASKIVCAALEKSNALTLVGTAVEESPTLVTTEMLTNLMVKDLKLSPVQQLQFSMGLSLGGTKGKEAATGFLNSFSVSQAILKDDNGSMWALGILARQAGNVESLGKQLTSAFTSVTSFSTNGVADTHVSLSKTIQELGTACVATQADCRELLSFFPHPFTESDVAEVLGFFASQGSAPSDINTYNALMSLAGREPTKTQHSATISPIPLLELLQERSSTKMDWDTILRLLDKPGEEAFKQKHVAIVFDAYYKFKGTETPGTYPPVTIFLGRWSNVGRQRSALEYILKHPEKVSLQCLSRDQMAPAEFLEAASAAQAAASPAATTGTTRLAESDLWRFFPVVEAAVHVASRDRKFDMETLRPAAERHPLLLFSILLFGTFPGTVKNFSTAKLILKERWLALDRVAAVVLPESEKRGRLDTVVMVLSELTMVDPSCTIEVMETVLRSKTAVKAFLASGGNPRLVTAIAMCVDDVAEPGDTWISKALEGKLHFRANAAENRFAVAMSIVEVAEQLIIKQKYVPNATAALNIFLASSLKDVLRDVAEQARALLASSDSLFPSDVENDANEFYRRMYAMGDPTIAASLAFIEQLRKSSKARDKQLYACILSIMFEEHGAIGCYPHKELQMFAVLYGQMIARELLPHNQQQHAWGLLLPTIVKPKDHMVEECGIISLEQIKPRLAEWPQYGRALRHVKDLDIKIPGIMAAINRGIKAEEAARQQQNRQPPPPEKPVTKEAESLLLDPAVLAVSTERRDAIAAAADQHKERSAAATLHQHDIGTLLSSRNITAPPRVIQEQINFLIGNTDKHNIEHNASELAKQLRPEYYEYFAEYLVIKRAALEPNYHNIYLELLDKLQSKPLEKAIRNATVASIKRLLNSDKIRADPGERSLLKNLGFWLGHLTLAKNIPITVQDLCFKDLIFMGLREGKLMAVVSCVSRVLHHCMSSHFFCPPNPWTMRLLCLLWEMYNLKHLRVTLRFEVEVLCKHMNVTLKDIERYYTLHPISPTAQLCLSDVYKEINFNQSGDFRVDEKDVQESSPLMASQQKPQQQQQQQQQPHAVQHVPQEQQQQQQQQQPRQTRQLQASAEPFKPKDTMPVASAMPSGDSVVPSHPAIHITPESVRISDEDVSFFAICLDAYRTSLVRTLEKVVQDAKVPLQRIVVVATVTACSIVTKDFLLDQDMGGMLRAGQSMARSLAANLCTVTVRDIMIEPFNKHVAVLAEHFIDASVPNAAERRDRLRTRVRENNMELCVRVLEYQAAEEAERRVHDKLMQTVREKLEAINAHEFPRIPNEYYAVQDVLMQMGEVLRPPRNVPPLQRAVYEEYRNNVPIVGLLATYLSTIEEGTVAHYSKDNCKTLSLTSPEFRNKFLEDNQDTIRARVINLSNMITSGTAFYCVGHLLSKLLALSDAMKQMEANAASMDPSTIRQRKVCEFFNEVYLFVLQTCFERGKEPVREELTRLFLQDERRWRDADLVTNLLRIKVINVARLDEALSKAIEDTPMSGPAVAFAGSIIRKALITEKLVVPKNMKDTLAQLEKVAHPPRAVADKQQQQPHPQLQHPHQQQQQQQQQRQLPEGAPATAAAAAGGQPPPCY</sequence>
<dbReference type="InterPro" id="IPR055454">
    <property type="entry name" value="CNOT1-like_NOT1_connector"/>
</dbReference>
<feature type="domain" description="CCR4-NOT transcription complex subunit 1" evidence="7">
    <location>
        <begin position="1206"/>
        <end position="1344"/>
    </location>
</feature>
<accession>A0A3R7RF43</accession>
<comment type="caution">
    <text evidence="11">The sequence shown here is derived from an EMBL/GenBank/DDBJ whole genome shotgun (WGS) entry which is preliminary data.</text>
</comment>
<keyword evidence="2" id="KW-0678">Repressor</keyword>
<proteinExistence type="predicted"/>
<feature type="domain" description="CCR4-NOT transcription complex subunit 1-like NOT1 connector" evidence="10">
    <location>
        <begin position="1494"/>
        <end position="1613"/>
    </location>
</feature>
<keyword evidence="5" id="KW-0539">Nucleus</keyword>
<dbReference type="InterPro" id="IPR024557">
    <property type="entry name" value="CNOT1_dom_4"/>
</dbReference>
<dbReference type="InterPro" id="IPR038535">
    <property type="entry name" value="CNOT1_TTP_bind_sf"/>
</dbReference>
<name>A0A3R7RF43_TRYRA</name>
<dbReference type="GO" id="GO:0000289">
    <property type="term" value="P:nuclear-transcribed mRNA poly(A) tail shortening"/>
    <property type="evidence" value="ECO:0007669"/>
    <property type="project" value="UniProtKB-ARBA"/>
</dbReference>
<dbReference type="Gene3D" id="1.25.40.180">
    <property type="match status" value="1"/>
</dbReference>
<organism evidence="11 12">
    <name type="scientific">Trypanosoma rangeli</name>
    <dbReference type="NCBI Taxonomy" id="5698"/>
    <lineage>
        <taxon>Eukaryota</taxon>
        <taxon>Discoba</taxon>
        <taxon>Euglenozoa</taxon>
        <taxon>Kinetoplastea</taxon>
        <taxon>Metakinetoplastina</taxon>
        <taxon>Trypanosomatida</taxon>
        <taxon>Trypanosomatidae</taxon>
        <taxon>Trypanosoma</taxon>
        <taxon>Herpetosoma</taxon>
    </lineage>
</organism>
<dbReference type="RefSeq" id="XP_029236332.1">
    <property type="nucleotide sequence ID" value="XM_029383916.1"/>
</dbReference>
<evidence type="ECO:0000256" key="5">
    <source>
        <dbReference type="ARBA" id="ARBA00023242"/>
    </source>
</evidence>
<dbReference type="FunFam" id="1.25.40.180:FF:000012">
    <property type="entry name" value="Ccr4-Not transcription complex subunit"/>
    <property type="match status" value="1"/>
</dbReference>
<keyword evidence="4" id="KW-0804">Transcription</keyword>
<evidence type="ECO:0000256" key="1">
    <source>
        <dbReference type="ARBA" id="ARBA00004123"/>
    </source>
</evidence>
<keyword evidence="12" id="KW-1185">Reference proteome</keyword>
<evidence type="ECO:0000259" key="8">
    <source>
        <dbReference type="Pfam" id="PF16415"/>
    </source>
</evidence>
<evidence type="ECO:0000259" key="10">
    <source>
        <dbReference type="Pfam" id="PF25097"/>
    </source>
</evidence>
<dbReference type="GO" id="GO:0030015">
    <property type="term" value="C:CCR4-NOT core complex"/>
    <property type="evidence" value="ECO:0007669"/>
    <property type="project" value="InterPro"/>
</dbReference>
<dbReference type="GO" id="GO:0017148">
    <property type="term" value="P:negative regulation of translation"/>
    <property type="evidence" value="ECO:0007669"/>
    <property type="project" value="InterPro"/>
</dbReference>
<dbReference type="InterPro" id="IPR032191">
    <property type="entry name" value="CNOT1_CAF1_bind"/>
</dbReference>
<evidence type="ECO:0000313" key="11">
    <source>
        <dbReference type="EMBL" id="RNF01439.1"/>
    </source>
</evidence>
<feature type="domain" description="CCR4-NOT transcription complex subunit 1 TTP binding" evidence="9">
    <location>
        <begin position="604"/>
        <end position="785"/>
    </location>
</feature>
<dbReference type="Pfam" id="PF16417">
    <property type="entry name" value="CNOT1_TTP_bind"/>
    <property type="match status" value="1"/>
</dbReference>
<dbReference type="Pfam" id="PF16415">
    <property type="entry name" value="CNOT1_CAF1_bind"/>
    <property type="match status" value="1"/>
</dbReference>
<feature type="region of interest" description="Disordered" evidence="6">
    <location>
        <begin position="782"/>
        <end position="802"/>
    </location>
</feature>
<evidence type="ECO:0000256" key="4">
    <source>
        <dbReference type="ARBA" id="ARBA00023163"/>
    </source>
</evidence>
<evidence type="ECO:0000256" key="6">
    <source>
        <dbReference type="SAM" id="MobiDB-lite"/>
    </source>
</evidence>
<evidence type="ECO:0000256" key="3">
    <source>
        <dbReference type="ARBA" id="ARBA00023015"/>
    </source>
</evidence>
<dbReference type="SUPFAM" id="SSF81995">
    <property type="entry name" value="beta-sandwich domain of Sec23/24"/>
    <property type="match status" value="1"/>
</dbReference>
<dbReference type="VEuPathDB" id="TriTrypDB:TRSC58_07157"/>
<evidence type="ECO:0000313" key="12">
    <source>
        <dbReference type="Proteomes" id="UP000283634"/>
    </source>
</evidence>
<evidence type="ECO:0000259" key="7">
    <source>
        <dbReference type="Pfam" id="PF12842"/>
    </source>
</evidence>
<dbReference type="OMA" id="TRNDSHI"/>
<dbReference type="Pfam" id="PF25097">
    <property type="entry name" value="ARM_Cnot1"/>
    <property type="match status" value="1"/>
</dbReference>
<dbReference type="GO" id="GO:0005634">
    <property type="term" value="C:nucleus"/>
    <property type="evidence" value="ECO:0007669"/>
    <property type="project" value="UniProtKB-SubCell"/>
</dbReference>
<gene>
    <name evidence="11" type="ORF">TraAM80_07106</name>
</gene>
<feature type="region of interest" description="Disordered" evidence="6">
    <location>
        <begin position="1608"/>
        <end position="1660"/>
    </location>
</feature>
<keyword evidence="3" id="KW-0805">Transcription regulation</keyword>
<dbReference type="PANTHER" id="PTHR13162:SF8">
    <property type="entry name" value="CCR4-NOT TRANSCRIPTION COMPLEX SUBUNIT 1"/>
    <property type="match status" value="1"/>
</dbReference>
<protein>
    <submittedName>
        <fullName evidence="11">CCR4-NOT transcription complex subunit 1</fullName>
    </submittedName>
</protein>
<feature type="domain" description="CCR4-NOT transcription complex subunit 1 CAF1-binding" evidence="8">
    <location>
        <begin position="854"/>
        <end position="1068"/>
    </location>
</feature>
<dbReference type="GO" id="GO:0000932">
    <property type="term" value="C:P-body"/>
    <property type="evidence" value="ECO:0007669"/>
    <property type="project" value="TreeGrafter"/>
</dbReference>
<dbReference type="GeneID" id="40331039"/>
<dbReference type="Proteomes" id="UP000283634">
    <property type="component" value="Unassembled WGS sequence"/>
</dbReference>
<dbReference type="OrthoDB" id="1933107at2759"/>
<feature type="region of interest" description="Disordered" evidence="6">
    <location>
        <begin position="1093"/>
        <end position="1172"/>
    </location>
</feature>
<feature type="compositionally biased region" description="Low complexity" evidence="6">
    <location>
        <begin position="1110"/>
        <end position="1149"/>
    </location>
</feature>
<dbReference type="GO" id="GO:0060090">
    <property type="term" value="F:molecular adaptor activity"/>
    <property type="evidence" value="ECO:0007669"/>
    <property type="project" value="TreeGrafter"/>
</dbReference>
<evidence type="ECO:0000259" key="9">
    <source>
        <dbReference type="Pfam" id="PF16417"/>
    </source>
</evidence>
<reference evidence="11 12" key="1">
    <citation type="journal article" date="2018" name="BMC Genomics">
        <title>Genomic comparison of Trypanosoma conorhini and Trypanosoma rangeli to Trypanosoma cruzi strains of high and low virulence.</title>
        <authorList>
            <person name="Bradwell K.R."/>
            <person name="Koparde V.N."/>
            <person name="Matveyev A.V."/>
            <person name="Serrano M.G."/>
            <person name="Alves J.M."/>
            <person name="Parikh H."/>
            <person name="Huang B."/>
            <person name="Lee V."/>
            <person name="Espinosa-Alvarez O."/>
            <person name="Ortiz P.A."/>
            <person name="Costa-Martins A.G."/>
            <person name="Teixeira M.M."/>
            <person name="Buck G.A."/>
        </authorList>
    </citation>
    <scope>NUCLEOTIDE SEQUENCE [LARGE SCALE GENOMIC DNA]</scope>
    <source>
        <strain evidence="11 12">AM80</strain>
    </source>
</reference>
<dbReference type="InterPro" id="IPR040398">
    <property type="entry name" value="Not1"/>
</dbReference>
<evidence type="ECO:0000256" key="2">
    <source>
        <dbReference type="ARBA" id="ARBA00022491"/>
    </source>
</evidence>
<dbReference type="PANTHER" id="PTHR13162">
    <property type="entry name" value="CCR4-NOT TRANSCRIPTION COMPLEX"/>
    <property type="match status" value="1"/>
</dbReference>
<dbReference type="VEuPathDB" id="TriTrypDB:TRSC58_06235"/>
<dbReference type="Pfam" id="PF12842">
    <property type="entry name" value="DUF3819"/>
    <property type="match status" value="1"/>
</dbReference>
<dbReference type="Gene3D" id="1.25.40.840">
    <property type="entry name" value="CCR4-NOT transcription complex subunit 1 TTP binding domain"/>
    <property type="match status" value="1"/>
</dbReference>
<dbReference type="InterPro" id="IPR032193">
    <property type="entry name" value="CNOT1_TTP_bind"/>
</dbReference>
<dbReference type="EMBL" id="MKGL01000274">
    <property type="protein sequence ID" value="RNF01439.1"/>
    <property type="molecule type" value="Genomic_DNA"/>
</dbReference>
<comment type="subcellular location">
    <subcellularLocation>
        <location evidence="1">Nucleus</location>
    </subcellularLocation>
</comment>